<organism evidence="1">
    <name type="scientific">Microbacterium sp. A8/3-1</name>
    <dbReference type="NCBI Taxonomy" id="3160749"/>
    <lineage>
        <taxon>Bacteria</taxon>
        <taxon>Bacillati</taxon>
        <taxon>Actinomycetota</taxon>
        <taxon>Actinomycetes</taxon>
        <taxon>Micrococcales</taxon>
        <taxon>Microbacteriaceae</taxon>
        <taxon>Microbacterium</taxon>
    </lineage>
</organism>
<gene>
    <name evidence="1" type="ORF">ABS642_11415</name>
</gene>
<evidence type="ECO:0000313" key="1">
    <source>
        <dbReference type="EMBL" id="XBX76523.1"/>
    </source>
</evidence>
<proteinExistence type="predicted"/>
<dbReference type="RefSeq" id="WP_350350158.1">
    <property type="nucleotide sequence ID" value="NZ_CP158357.1"/>
</dbReference>
<name>A0AAU7VR18_9MICO</name>
<accession>A0AAU7VR18</accession>
<sequence length="150" mass="16236">MSALSSLPNELVVWRRFDATNPAHFDTVVVDEGTGVRHLKGGALRFDEDGCSVFRGDVLESLGLEPLIIASPPHTPLAHATRSGVESLTTGFAEDSLAKAFNVAADPLSPDPEYNPAHALIQHLLVYASNTKRRRAEGVLARVVFEFEMA</sequence>
<reference evidence="1" key="1">
    <citation type="submission" date="2024-06" db="EMBL/GenBank/DDBJ databases">
        <title>Draft genome sequence of Microbacterium sp. strain A8/3-1, isolated from Oxytropis tragacanthoides Fisch. ex DC. Root nodules in the Altai region of Russia.</title>
        <authorList>
            <person name="Sazanova A."/>
            <person name="Guro P."/>
            <person name="Kuznetsova I."/>
            <person name="Belimov A."/>
            <person name="Safronova V."/>
        </authorList>
    </citation>
    <scope>NUCLEOTIDE SEQUENCE</scope>
    <source>
        <strain evidence="1">A8/3-1</strain>
    </source>
</reference>
<dbReference type="EMBL" id="CP158357">
    <property type="protein sequence ID" value="XBX76523.1"/>
    <property type="molecule type" value="Genomic_DNA"/>
</dbReference>
<protein>
    <submittedName>
        <fullName evidence="1">Uncharacterized protein</fullName>
    </submittedName>
</protein>
<dbReference type="AlphaFoldDB" id="A0AAU7VR18"/>